<dbReference type="SMART" id="SM00347">
    <property type="entry name" value="HTH_MARR"/>
    <property type="match status" value="1"/>
</dbReference>
<organism evidence="3 4">
    <name type="scientific">Micrococcus terreus</name>
    <dbReference type="NCBI Taxonomy" id="574650"/>
    <lineage>
        <taxon>Bacteria</taxon>
        <taxon>Bacillati</taxon>
        <taxon>Actinomycetota</taxon>
        <taxon>Actinomycetes</taxon>
        <taxon>Micrococcales</taxon>
        <taxon>Micrococcaceae</taxon>
        <taxon>Micrococcus</taxon>
    </lineage>
</organism>
<dbReference type="Proteomes" id="UP000198881">
    <property type="component" value="Unassembled WGS sequence"/>
</dbReference>
<dbReference type="GO" id="GO:0003700">
    <property type="term" value="F:DNA-binding transcription factor activity"/>
    <property type="evidence" value="ECO:0007669"/>
    <property type="project" value="InterPro"/>
</dbReference>
<dbReference type="SUPFAM" id="SSF46785">
    <property type="entry name" value="Winged helix' DNA-binding domain"/>
    <property type="match status" value="1"/>
</dbReference>
<evidence type="ECO:0000259" key="2">
    <source>
        <dbReference type="PROSITE" id="PS50995"/>
    </source>
</evidence>
<dbReference type="PROSITE" id="PS50995">
    <property type="entry name" value="HTH_MARR_2"/>
    <property type="match status" value="1"/>
</dbReference>
<accession>A0A1I7MMT8</accession>
<evidence type="ECO:0000313" key="3">
    <source>
        <dbReference type="EMBL" id="SFV23208.1"/>
    </source>
</evidence>
<gene>
    <name evidence="3" type="ORF">SAMN04487966_10699</name>
</gene>
<dbReference type="PRINTS" id="PR00598">
    <property type="entry name" value="HTHMARR"/>
</dbReference>
<dbReference type="STRING" id="574650.SAMN04487966_10699"/>
<keyword evidence="3" id="KW-0238">DNA-binding</keyword>
<evidence type="ECO:0000313" key="4">
    <source>
        <dbReference type="Proteomes" id="UP000198881"/>
    </source>
</evidence>
<name>A0A1I7MMT8_9MICC</name>
<keyword evidence="4" id="KW-1185">Reference proteome</keyword>
<dbReference type="InterPro" id="IPR036390">
    <property type="entry name" value="WH_DNA-bd_sf"/>
</dbReference>
<reference evidence="3 4" key="1">
    <citation type="submission" date="2016-10" db="EMBL/GenBank/DDBJ databases">
        <authorList>
            <person name="de Groot N.N."/>
        </authorList>
    </citation>
    <scope>NUCLEOTIDE SEQUENCE [LARGE SCALE GENOMIC DNA]</scope>
    <source>
        <strain evidence="3 4">CGMCC 1.7054</strain>
    </source>
</reference>
<dbReference type="InterPro" id="IPR052526">
    <property type="entry name" value="HTH-type_Bedaq_tolerance"/>
</dbReference>
<dbReference type="GO" id="GO:0003677">
    <property type="term" value="F:DNA binding"/>
    <property type="evidence" value="ECO:0007669"/>
    <property type="project" value="UniProtKB-KW"/>
</dbReference>
<feature type="domain" description="HTH marR-type" evidence="2">
    <location>
        <begin position="8"/>
        <end position="144"/>
    </location>
</feature>
<dbReference type="InterPro" id="IPR000835">
    <property type="entry name" value="HTH_MarR-typ"/>
</dbReference>
<proteinExistence type="predicted"/>
<dbReference type="Gene3D" id="1.10.10.10">
    <property type="entry name" value="Winged helix-like DNA-binding domain superfamily/Winged helix DNA-binding domain"/>
    <property type="match status" value="1"/>
</dbReference>
<sequence length="185" mass="20213">MGMSHETAEELFGMLQMLDRVLRWGFRAHRQPDDPGPGAQATLFYLLRNEPARAKDIAEWLGIGAAPQSRQLADLEQNGLISREPDPDDARAARIRLTEEGRATVLALRERRIMVIQKSLAEMDATTADSAVTALRGVVEEMRDGLAEMIGQSPTRPTVPPPSTQALPSVAAPSRTDLTDSKDTA</sequence>
<dbReference type="Pfam" id="PF01047">
    <property type="entry name" value="MarR"/>
    <property type="match status" value="1"/>
</dbReference>
<dbReference type="InterPro" id="IPR036388">
    <property type="entry name" value="WH-like_DNA-bd_sf"/>
</dbReference>
<dbReference type="PANTHER" id="PTHR39515">
    <property type="entry name" value="CONSERVED PROTEIN"/>
    <property type="match status" value="1"/>
</dbReference>
<evidence type="ECO:0000256" key="1">
    <source>
        <dbReference type="SAM" id="MobiDB-lite"/>
    </source>
</evidence>
<dbReference type="InterPro" id="IPR011991">
    <property type="entry name" value="ArsR-like_HTH"/>
</dbReference>
<dbReference type="EMBL" id="FPCG01000006">
    <property type="protein sequence ID" value="SFV23208.1"/>
    <property type="molecule type" value="Genomic_DNA"/>
</dbReference>
<protein>
    <submittedName>
        <fullName evidence="3">DNA-binding transcriptional regulator, MarR family</fullName>
    </submittedName>
</protein>
<dbReference type="AlphaFoldDB" id="A0A1I7MMT8"/>
<dbReference type="CDD" id="cd00090">
    <property type="entry name" value="HTH_ARSR"/>
    <property type="match status" value="1"/>
</dbReference>
<feature type="region of interest" description="Disordered" evidence="1">
    <location>
        <begin position="148"/>
        <end position="185"/>
    </location>
</feature>
<dbReference type="PANTHER" id="PTHR39515:SF2">
    <property type="entry name" value="HTH-TYPE TRANSCRIPTIONAL REGULATOR RV0880"/>
    <property type="match status" value="1"/>
</dbReference>